<evidence type="ECO:0000313" key="2">
    <source>
        <dbReference type="EMBL" id="KZP22366.1"/>
    </source>
</evidence>
<dbReference type="Gene3D" id="3.50.30.40">
    <property type="entry name" value="Ribonuclease E inhibitor RraA/RraA-like"/>
    <property type="match status" value="1"/>
</dbReference>
<proteinExistence type="predicted"/>
<dbReference type="Proteomes" id="UP000076532">
    <property type="component" value="Unassembled WGS sequence"/>
</dbReference>
<dbReference type="SUPFAM" id="SSF89562">
    <property type="entry name" value="RraA-like"/>
    <property type="match status" value="1"/>
</dbReference>
<feature type="binding site" evidence="1">
    <location>
        <begin position="112"/>
        <end position="115"/>
    </location>
    <ligand>
        <name>substrate</name>
    </ligand>
</feature>
<dbReference type="InterPro" id="IPR005493">
    <property type="entry name" value="RraA/RraA-like"/>
</dbReference>
<name>A0A166KXX3_9AGAM</name>
<dbReference type="AlphaFoldDB" id="A0A166KXX3"/>
<dbReference type="OrthoDB" id="1476984at2759"/>
<dbReference type="CDD" id="cd16841">
    <property type="entry name" value="RraA_family"/>
    <property type="match status" value="1"/>
</dbReference>
<dbReference type="InterPro" id="IPR036704">
    <property type="entry name" value="RraA/RraA-like_sf"/>
</dbReference>
<feature type="binding site" evidence="1">
    <location>
        <position position="134"/>
    </location>
    <ligand>
        <name>substrate</name>
    </ligand>
</feature>
<dbReference type="PANTHER" id="PTHR33254">
    <property type="entry name" value="4-HYDROXY-4-METHYL-2-OXOGLUTARATE ALDOLASE 3-RELATED"/>
    <property type="match status" value="1"/>
</dbReference>
<gene>
    <name evidence="2" type="ORF">FIBSPDRAFT_824750</name>
</gene>
<keyword evidence="1" id="KW-0460">Magnesium</keyword>
<accession>A0A166KXX3</accession>
<dbReference type="EMBL" id="KV417540">
    <property type="protein sequence ID" value="KZP22366.1"/>
    <property type="molecule type" value="Genomic_DNA"/>
</dbReference>
<feature type="binding site" evidence="1">
    <location>
        <position position="135"/>
    </location>
    <ligand>
        <name>Mg(2+)</name>
        <dbReference type="ChEBI" id="CHEBI:18420"/>
    </ligand>
</feature>
<dbReference type="STRING" id="436010.A0A166KXX3"/>
<dbReference type="GO" id="GO:0046872">
    <property type="term" value="F:metal ion binding"/>
    <property type="evidence" value="ECO:0007669"/>
    <property type="project" value="UniProtKB-KW"/>
</dbReference>
<keyword evidence="3" id="KW-1185">Reference proteome</keyword>
<dbReference type="Pfam" id="PF03737">
    <property type="entry name" value="RraA-like"/>
    <property type="match status" value="1"/>
</dbReference>
<evidence type="ECO:0000313" key="3">
    <source>
        <dbReference type="Proteomes" id="UP000076532"/>
    </source>
</evidence>
<dbReference type="GO" id="GO:0047443">
    <property type="term" value="F:4-hydroxy-4-methyl-2-oxoglutarate aldolase activity"/>
    <property type="evidence" value="ECO:0007669"/>
    <property type="project" value="TreeGrafter"/>
</dbReference>
<protein>
    <submittedName>
        <fullName evidence="2">RraA-like protein</fullName>
    </submittedName>
</protein>
<keyword evidence="1" id="KW-0479">Metal-binding</keyword>
<dbReference type="GO" id="GO:0008948">
    <property type="term" value="F:oxaloacetate decarboxylase activity"/>
    <property type="evidence" value="ECO:0007669"/>
    <property type="project" value="TreeGrafter"/>
</dbReference>
<comment type="cofactor">
    <cofactor evidence="1">
        <name>Mg(2+)</name>
        <dbReference type="ChEBI" id="CHEBI:18420"/>
    </cofactor>
</comment>
<sequence length="244" mass="25366">MQRVQSRLQPLLRAMSTTSSNSSLSRYSSCEISDALLKLGLPHGGHIPDVHMLSPSASGSDVKVCAPAYTVQMVLASDKTSPKLAEHFVDTATDGSVIVIDAPAETKSAVWGGLMTAGAQARGAVGVIISGRCRDLGEHRAAQFPVFARGHSTLGQSPFTRPAAVNVPIVIAAQGDGAAGFAAVRVEPGDWVVGDEDGVVCVPKGMVDDVVKLAGKGREVDARCLEDIKAGKGVQASFKLHRGK</sequence>
<organism evidence="2 3">
    <name type="scientific">Athelia psychrophila</name>
    <dbReference type="NCBI Taxonomy" id="1759441"/>
    <lineage>
        <taxon>Eukaryota</taxon>
        <taxon>Fungi</taxon>
        <taxon>Dikarya</taxon>
        <taxon>Basidiomycota</taxon>
        <taxon>Agaricomycotina</taxon>
        <taxon>Agaricomycetes</taxon>
        <taxon>Agaricomycetidae</taxon>
        <taxon>Atheliales</taxon>
        <taxon>Atheliaceae</taxon>
        <taxon>Athelia</taxon>
    </lineage>
</organism>
<reference evidence="2 3" key="1">
    <citation type="journal article" date="2016" name="Mol. Biol. Evol.">
        <title>Comparative Genomics of Early-Diverging Mushroom-Forming Fungi Provides Insights into the Origins of Lignocellulose Decay Capabilities.</title>
        <authorList>
            <person name="Nagy L.G."/>
            <person name="Riley R."/>
            <person name="Tritt A."/>
            <person name="Adam C."/>
            <person name="Daum C."/>
            <person name="Floudas D."/>
            <person name="Sun H."/>
            <person name="Yadav J.S."/>
            <person name="Pangilinan J."/>
            <person name="Larsson K.H."/>
            <person name="Matsuura K."/>
            <person name="Barry K."/>
            <person name="Labutti K."/>
            <person name="Kuo R."/>
            <person name="Ohm R.A."/>
            <person name="Bhattacharya S.S."/>
            <person name="Shirouzu T."/>
            <person name="Yoshinaga Y."/>
            <person name="Martin F.M."/>
            <person name="Grigoriev I.V."/>
            <person name="Hibbett D.S."/>
        </authorList>
    </citation>
    <scope>NUCLEOTIDE SEQUENCE [LARGE SCALE GENOMIC DNA]</scope>
    <source>
        <strain evidence="2 3">CBS 109695</strain>
    </source>
</reference>
<dbReference type="PANTHER" id="PTHR33254:SF4">
    <property type="entry name" value="4-HYDROXY-4-METHYL-2-OXOGLUTARATE ALDOLASE 3-RELATED"/>
    <property type="match status" value="1"/>
</dbReference>
<evidence type="ECO:0000256" key="1">
    <source>
        <dbReference type="PIRSR" id="PIRSR605493-1"/>
    </source>
</evidence>